<dbReference type="Pfam" id="PF01790">
    <property type="entry name" value="LGT"/>
    <property type="match status" value="1"/>
</dbReference>
<feature type="transmembrane region" description="Helical" evidence="7">
    <location>
        <begin position="21"/>
        <end position="40"/>
    </location>
</feature>
<keyword evidence="4 7" id="KW-0812">Transmembrane</keyword>
<dbReference type="PROSITE" id="PS01311">
    <property type="entry name" value="LGT"/>
    <property type="match status" value="1"/>
</dbReference>
<evidence type="ECO:0000256" key="2">
    <source>
        <dbReference type="ARBA" id="ARBA00022475"/>
    </source>
</evidence>
<protein>
    <recommendedName>
        <fullName evidence="7">Phosphatidylglycerol--prolipoprotein diacylglyceryl transferase</fullName>
        <ecNumber evidence="7">2.5.1.145</ecNumber>
    </recommendedName>
</protein>
<feature type="transmembrane region" description="Helical" evidence="7">
    <location>
        <begin position="122"/>
        <end position="140"/>
    </location>
</feature>
<evidence type="ECO:0000256" key="8">
    <source>
        <dbReference type="SAM" id="MobiDB-lite"/>
    </source>
</evidence>
<accession>A0ABT4I443</accession>
<dbReference type="PANTHER" id="PTHR30589">
    <property type="entry name" value="PROLIPOPROTEIN DIACYLGLYCERYL TRANSFERASE"/>
    <property type="match status" value="1"/>
</dbReference>
<feature type="transmembrane region" description="Helical" evidence="7">
    <location>
        <begin position="186"/>
        <end position="204"/>
    </location>
</feature>
<evidence type="ECO:0000256" key="4">
    <source>
        <dbReference type="ARBA" id="ARBA00022692"/>
    </source>
</evidence>
<feature type="transmembrane region" description="Helical" evidence="7">
    <location>
        <begin position="52"/>
        <end position="73"/>
    </location>
</feature>
<feature type="transmembrane region" description="Helical" evidence="7">
    <location>
        <begin position="93"/>
        <end position="115"/>
    </location>
</feature>
<dbReference type="RefSeq" id="WP_268916306.1">
    <property type="nucleotide sequence ID" value="NZ_JAPTMY010000001.1"/>
</dbReference>
<keyword evidence="3 7" id="KW-0808">Transferase</keyword>
<keyword evidence="10" id="KW-1185">Reference proteome</keyword>
<evidence type="ECO:0000256" key="6">
    <source>
        <dbReference type="ARBA" id="ARBA00023136"/>
    </source>
</evidence>
<reference evidence="9" key="1">
    <citation type="submission" date="2022-10" db="EMBL/GenBank/DDBJ databases">
        <title>Genome sequence of Actinomyces israelii ATCC 10048.</title>
        <authorList>
            <person name="Watt R.M."/>
            <person name="Tong W.M."/>
        </authorList>
    </citation>
    <scope>NUCLEOTIDE SEQUENCE</scope>
    <source>
        <strain evidence="9">ATCC 10048</strain>
    </source>
</reference>
<comment type="similarity">
    <text evidence="1 7">Belongs to the Lgt family.</text>
</comment>
<feature type="compositionally biased region" description="Basic and acidic residues" evidence="8">
    <location>
        <begin position="363"/>
        <end position="372"/>
    </location>
</feature>
<feature type="transmembrane region" description="Helical" evidence="7">
    <location>
        <begin position="245"/>
        <end position="264"/>
    </location>
</feature>
<feature type="binding site" evidence="7">
    <location>
        <position position="141"/>
    </location>
    <ligand>
        <name>a 1,2-diacyl-sn-glycero-3-phospho-(1'-sn-glycerol)</name>
        <dbReference type="ChEBI" id="CHEBI:64716"/>
    </ligand>
</feature>
<feature type="compositionally biased region" description="Low complexity" evidence="8">
    <location>
        <begin position="282"/>
        <end position="298"/>
    </location>
</feature>
<dbReference type="NCBIfam" id="TIGR00544">
    <property type="entry name" value="lgt"/>
    <property type="match status" value="1"/>
</dbReference>
<feature type="transmembrane region" description="Helical" evidence="7">
    <location>
        <begin position="216"/>
        <end position="233"/>
    </location>
</feature>
<comment type="catalytic activity">
    <reaction evidence="7">
        <text>L-cysteinyl-[prolipoprotein] + a 1,2-diacyl-sn-glycero-3-phospho-(1'-sn-glycerol) = an S-1,2-diacyl-sn-glyceryl-L-cysteinyl-[prolipoprotein] + sn-glycerol 1-phosphate + H(+)</text>
        <dbReference type="Rhea" id="RHEA:56712"/>
        <dbReference type="Rhea" id="RHEA-COMP:14679"/>
        <dbReference type="Rhea" id="RHEA-COMP:14680"/>
        <dbReference type="ChEBI" id="CHEBI:15378"/>
        <dbReference type="ChEBI" id="CHEBI:29950"/>
        <dbReference type="ChEBI" id="CHEBI:57685"/>
        <dbReference type="ChEBI" id="CHEBI:64716"/>
        <dbReference type="ChEBI" id="CHEBI:140658"/>
        <dbReference type="EC" id="2.5.1.145"/>
    </reaction>
</comment>
<comment type="subcellular location">
    <subcellularLocation>
        <location evidence="7">Cell membrane</location>
        <topology evidence="7">Multi-pass membrane protein</topology>
    </subcellularLocation>
</comment>
<evidence type="ECO:0000256" key="7">
    <source>
        <dbReference type="HAMAP-Rule" id="MF_01147"/>
    </source>
</evidence>
<gene>
    <name evidence="7 9" type="primary">lgt</name>
    <name evidence="9" type="ORF">OHJ16_00405</name>
</gene>
<feature type="region of interest" description="Disordered" evidence="8">
    <location>
        <begin position="274"/>
        <end position="372"/>
    </location>
</feature>
<evidence type="ECO:0000256" key="3">
    <source>
        <dbReference type="ARBA" id="ARBA00022679"/>
    </source>
</evidence>
<keyword evidence="2 7" id="KW-1003">Cell membrane</keyword>
<dbReference type="EMBL" id="JAPTMY010000001">
    <property type="protein sequence ID" value="MCZ0856510.1"/>
    <property type="molecule type" value="Genomic_DNA"/>
</dbReference>
<comment type="function">
    <text evidence="7">Catalyzes the transfer of the diacylglyceryl group from phosphatidylglycerol to the sulfhydryl group of the N-terminal cysteine of a prolipoprotein, the first step in the formation of mature lipoproteins.</text>
</comment>
<keyword evidence="6 7" id="KW-0472">Membrane</keyword>
<dbReference type="EC" id="2.5.1.145" evidence="7"/>
<dbReference type="Proteomes" id="UP001072034">
    <property type="component" value="Unassembled WGS sequence"/>
</dbReference>
<comment type="caution">
    <text evidence="9">The sequence shown here is derived from an EMBL/GenBank/DDBJ whole genome shotgun (WGS) entry which is preliminary data.</text>
</comment>
<feature type="compositionally biased region" description="Basic and acidic residues" evidence="8">
    <location>
        <begin position="308"/>
        <end position="317"/>
    </location>
</feature>
<feature type="compositionally biased region" description="Low complexity" evidence="8">
    <location>
        <begin position="329"/>
        <end position="349"/>
    </location>
</feature>
<comment type="pathway">
    <text evidence="7">Protein modification; lipoprotein biosynthesis (diacylglyceryl transfer).</text>
</comment>
<dbReference type="PANTHER" id="PTHR30589:SF0">
    <property type="entry name" value="PHOSPHATIDYLGLYCEROL--PROLIPOPROTEIN DIACYLGLYCERYL TRANSFERASE"/>
    <property type="match status" value="1"/>
</dbReference>
<dbReference type="HAMAP" id="MF_01147">
    <property type="entry name" value="Lgt"/>
    <property type="match status" value="1"/>
</dbReference>
<evidence type="ECO:0000256" key="1">
    <source>
        <dbReference type="ARBA" id="ARBA00007150"/>
    </source>
</evidence>
<proteinExistence type="inferred from homology"/>
<keyword evidence="5 7" id="KW-1133">Transmembrane helix</keyword>
<dbReference type="InterPro" id="IPR001640">
    <property type="entry name" value="Lgt"/>
</dbReference>
<sequence>MLTASIPSPAQGVWHIGPLPLRAYALCILAGVFVAVWWTDRRYRALGGPRDTALDVALVAVPVGIVGARLYHVVTSPDAYLGPGGDPALIPQIWHGGLGIWGGVAFGVAAGVWMLRRRGLRLGPFFDAAAPTILIAQALGRFGNYFNQELFGGPTTLPWGLEIDRAHLPVGYAPGTLFHPTFLYEALWNAAGAALLVWLGRYLARRDGAVGGRLMWAYLMVYTSGRVWIEVLRVDEAHRVLGMRLNVWTSILVFLLGLVGYIMVSRRHLDDAVTEGAGEGGASEAEAAEAGPETADGPGEADEAGDPDPEKPDEKPAADSPDGADDACAEAGAPGQADAPSGAAGAEADANAEEPGERPMAADTHDDDRGAE</sequence>
<name>A0ABT4I443_9ACTO</name>
<organism evidence="9 10">
    <name type="scientific">Actinomyces israelii</name>
    <dbReference type="NCBI Taxonomy" id="1659"/>
    <lineage>
        <taxon>Bacteria</taxon>
        <taxon>Bacillati</taxon>
        <taxon>Actinomycetota</taxon>
        <taxon>Actinomycetes</taxon>
        <taxon>Actinomycetales</taxon>
        <taxon>Actinomycetaceae</taxon>
        <taxon>Actinomyces</taxon>
    </lineage>
</organism>
<evidence type="ECO:0000313" key="10">
    <source>
        <dbReference type="Proteomes" id="UP001072034"/>
    </source>
</evidence>
<evidence type="ECO:0000256" key="5">
    <source>
        <dbReference type="ARBA" id="ARBA00022989"/>
    </source>
</evidence>
<dbReference type="GO" id="GO:0008961">
    <property type="term" value="F:phosphatidylglycerol-prolipoprotein diacylglyceryl transferase activity"/>
    <property type="evidence" value="ECO:0007669"/>
    <property type="project" value="UniProtKB-EC"/>
</dbReference>
<evidence type="ECO:0000313" key="9">
    <source>
        <dbReference type="EMBL" id="MCZ0856510.1"/>
    </source>
</evidence>